<sequence>MELYFSDNFFNAGQTEILNPSGEAAGRLDLRSMIGSALDVYGPGGELLYTGRFQMMLRRWRVLDAGERDIGLLRPRFTLFTKKFEYDAGERGVYEIESPNFSKEYVITENGTEVAQFARTSGWIRSGAYRLSNRSLLSDYEMVAVVMGVNAIRKRQRSSANSGG</sequence>
<protein>
    <recommendedName>
        <fullName evidence="3">LURP-one-related family protein</fullName>
    </recommendedName>
</protein>
<dbReference type="RefSeq" id="WP_172243261.1">
    <property type="nucleotide sequence ID" value="NZ_BMDD01000002.1"/>
</dbReference>
<organism evidence="1 2">
    <name type="scientific">Saccharibacillus endophyticus</name>
    <dbReference type="NCBI Taxonomy" id="2060666"/>
    <lineage>
        <taxon>Bacteria</taxon>
        <taxon>Bacillati</taxon>
        <taxon>Bacillota</taxon>
        <taxon>Bacilli</taxon>
        <taxon>Bacillales</taxon>
        <taxon>Paenibacillaceae</taxon>
        <taxon>Saccharibacillus</taxon>
    </lineage>
</organism>
<evidence type="ECO:0008006" key="3">
    <source>
        <dbReference type="Google" id="ProtNLM"/>
    </source>
</evidence>
<evidence type="ECO:0000313" key="1">
    <source>
        <dbReference type="EMBL" id="GGH77370.1"/>
    </source>
</evidence>
<evidence type="ECO:0000313" key="2">
    <source>
        <dbReference type="Proteomes" id="UP000605427"/>
    </source>
</evidence>
<proteinExistence type="predicted"/>
<name>A0ABQ1ZRW1_9BACL</name>
<accession>A0ABQ1ZRW1</accession>
<dbReference type="Proteomes" id="UP000605427">
    <property type="component" value="Unassembled WGS sequence"/>
</dbReference>
<keyword evidence="2" id="KW-1185">Reference proteome</keyword>
<comment type="caution">
    <text evidence="1">The sequence shown here is derived from an EMBL/GenBank/DDBJ whole genome shotgun (WGS) entry which is preliminary data.</text>
</comment>
<gene>
    <name evidence="1" type="ORF">GCM10007362_21020</name>
</gene>
<dbReference type="EMBL" id="BMDD01000002">
    <property type="protein sequence ID" value="GGH77370.1"/>
    <property type="molecule type" value="Genomic_DNA"/>
</dbReference>
<reference evidence="2" key="1">
    <citation type="journal article" date="2019" name="Int. J. Syst. Evol. Microbiol.">
        <title>The Global Catalogue of Microorganisms (GCM) 10K type strain sequencing project: providing services to taxonomists for standard genome sequencing and annotation.</title>
        <authorList>
            <consortium name="The Broad Institute Genomics Platform"/>
            <consortium name="The Broad Institute Genome Sequencing Center for Infectious Disease"/>
            <person name="Wu L."/>
            <person name="Ma J."/>
        </authorList>
    </citation>
    <scope>NUCLEOTIDE SEQUENCE [LARGE SCALE GENOMIC DNA]</scope>
    <source>
        <strain evidence="2">CCM 8702</strain>
    </source>
</reference>